<accession>A0AAW9R1W8</accession>
<dbReference type="RefSeq" id="WP_337334135.1">
    <property type="nucleotide sequence ID" value="NZ_JBBDHC010000002.1"/>
</dbReference>
<protein>
    <recommendedName>
        <fullName evidence="4">Vitamin K epoxide reductase family protein</fullName>
    </recommendedName>
</protein>
<evidence type="ECO:0000313" key="2">
    <source>
        <dbReference type="EMBL" id="MEJ1248417.1"/>
    </source>
</evidence>
<keyword evidence="1" id="KW-0812">Transmembrane</keyword>
<organism evidence="2 3">
    <name type="scientific">Denitratimonas tolerans</name>
    <dbReference type="NCBI Taxonomy" id="1338420"/>
    <lineage>
        <taxon>Bacteria</taxon>
        <taxon>Pseudomonadati</taxon>
        <taxon>Pseudomonadota</taxon>
        <taxon>Gammaproteobacteria</taxon>
        <taxon>Lysobacterales</taxon>
        <taxon>Lysobacteraceae</taxon>
        <taxon>Denitratimonas</taxon>
    </lineage>
</organism>
<reference evidence="2 3" key="1">
    <citation type="journal article" date="2016" name="Antonie Van Leeuwenhoek">
        <title>Denitratimonas tolerans gen. nov., sp. nov., a denitrifying bacterium isolated from a bioreactor for tannery wastewater treatment.</title>
        <authorList>
            <person name="Han S.I."/>
            <person name="Kim J.O."/>
            <person name="Lee Y.R."/>
            <person name="Ekpeghere K.I."/>
            <person name="Koh S.C."/>
            <person name="Whang K.S."/>
        </authorList>
    </citation>
    <scope>NUCLEOTIDE SEQUENCE [LARGE SCALE GENOMIC DNA]</scope>
    <source>
        <strain evidence="2 3">KACC 17565</strain>
    </source>
</reference>
<keyword evidence="1" id="KW-0472">Membrane</keyword>
<evidence type="ECO:0000256" key="1">
    <source>
        <dbReference type="SAM" id="Phobius"/>
    </source>
</evidence>
<comment type="caution">
    <text evidence="2">The sequence shown here is derived from an EMBL/GenBank/DDBJ whole genome shotgun (WGS) entry which is preliminary data.</text>
</comment>
<keyword evidence="3" id="KW-1185">Reference proteome</keyword>
<evidence type="ECO:0000313" key="3">
    <source>
        <dbReference type="Proteomes" id="UP001364472"/>
    </source>
</evidence>
<sequence>MRYALLAAATALLAIAGMSAIWSAVALVLKSPCGWMAPVAAIDVALMLRLAGLRADRGRAALALGTTLATLATSAFVIAAISIGRAFGALPHEAIWRIDPPLALTWWRFNASWIDGLAAALALPLAWRLGR</sequence>
<gene>
    <name evidence="2" type="ORF">WB794_01815</name>
</gene>
<proteinExistence type="predicted"/>
<keyword evidence="1" id="KW-1133">Transmembrane helix</keyword>
<dbReference type="EMBL" id="JBBDHC010000002">
    <property type="protein sequence ID" value="MEJ1248417.1"/>
    <property type="molecule type" value="Genomic_DNA"/>
</dbReference>
<feature type="transmembrane region" description="Helical" evidence="1">
    <location>
        <begin position="107"/>
        <end position="127"/>
    </location>
</feature>
<feature type="transmembrane region" description="Helical" evidence="1">
    <location>
        <begin position="60"/>
        <end position="87"/>
    </location>
</feature>
<feature type="transmembrane region" description="Helical" evidence="1">
    <location>
        <begin position="36"/>
        <end position="53"/>
    </location>
</feature>
<dbReference type="AlphaFoldDB" id="A0AAW9R1W8"/>
<evidence type="ECO:0008006" key="4">
    <source>
        <dbReference type="Google" id="ProtNLM"/>
    </source>
</evidence>
<dbReference type="Proteomes" id="UP001364472">
    <property type="component" value="Unassembled WGS sequence"/>
</dbReference>
<name>A0AAW9R1W8_9GAMM</name>